<dbReference type="OrthoDB" id="892842at2"/>
<dbReference type="InterPro" id="IPR012318">
    <property type="entry name" value="HTH_CRP"/>
</dbReference>
<accession>A0A660KZQ5</accession>
<evidence type="ECO:0000259" key="2">
    <source>
        <dbReference type="PROSITE" id="PS51063"/>
    </source>
</evidence>
<protein>
    <submittedName>
        <fullName evidence="3">CRP-like cAMP-binding protein</fullName>
    </submittedName>
</protein>
<keyword evidence="4" id="KW-1185">Reference proteome</keyword>
<comment type="caution">
    <text evidence="3">The sequence shown here is derived from an EMBL/GenBank/DDBJ whole genome shotgun (WGS) entry which is preliminary data.</text>
</comment>
<dbReference type="EMBL" id="RBIL01000002">
    <property type="protein sequence ID" value="RKQ86648.1"/>
    <property type="molecule type" value="Genomic_DNA"/>
</dbReference>
<evidence type="ECO:0000256" key="1">
    <source>
        <dbReference type="SAM" id="MobiDB-lite"/>
    </source>
</evidence>
<proteinExistence type="predicted"/>
<gene>
    <name evidence="3" type="ORF">C8N24_4662</name>
</gene>
<dbReference type="AlphaFoldDB" id="A0A660KZQ5"/>
<dbReference type="GO" id="GO:0003677">
    <property type="term" value="F:DNA binding"/>
    <property type="evidence" value="ECO:0007669"/>
    <property type="project" value="InterPro"/>
</dbReference>
<dbReference type="Gene3D" id="2.60.120.10">
    <property type="entry name" value="Jelly Rolls"/>
    <property type="match status" value="1"/>
</dbReference>
<dbReference type="Pfam" id="PF13545">
    <property type="entry name" value="HTH_Crp_2"/>
    <property type="match status" value="1"/>
</dbReference>
<dbReference type="SMART" id="SM00419">
    <property type="entry name" value="HTH_CRP"/>
    <property type="match status" value="1"/>
</dbReference>
<evidence type="ECO:0000313" key="3">
    <source>
        <dbReference type="EMBL" id="RKQ86648.1"/>
    </source>
</evidence>
<name>A0A660KZQ5_9ACTN</name>
<feature type="domain" description="HTH crp-type" evidence="2">
    <location>
        <begin position="157"/>
        <end position="232"/>
    </location>
</feature>
<reference evidence="3 4" key="1">
    <citation type="submission" date="2018-10" db="EMBL/GenBank/DDBJ databases">
        <title>Genomic Encyclopedia of Archaeal and Bacterial Type Strains, Phase II (KMG-II): from individual species to whole genera.</title>
        <authorList>
            <person name="Goeker M."/>
        </authorList>
    </citation>
    <scope>NUCLEOTIDE SEQUENCE [LARGE SCALE GENOMIC DNA]</scope>
    <source>
        <strain evidence="3 4">DSM 14954</strain>
    </source>
</reference>
<dbReference type="GO" id="GO:0006355">
    <property type="term" value="P:regulation of DNA-templated transcription"/>
    <property type="evidence" value="ECO:0007669"/>
    <property type="project" value="InterPro"/>
</dbReference>
<dbReference type="InterPro" id="IPR036390">
    <property type="entry name" value="WH_DNA-bd_sf"/>
</dbReference>
<dbReference type="RefSeq" id="WP_121254554.1">
    <property type="nucleotide sequence ID" value="NZ_RBIL01000002.1"/>
</dbReference>
<evidence type="ECO:0000313" key="4">
    <source>
        <dbReference type="Proteomes" id="UP000278962"/>
    </source>
</evidence>
<feature type="compositionally biased region" description="Basic and acidic residues" evidence="1">
    <location>
        <begin position="232"/>
        <end position="243"/>
    </location>
</feature>
<dbReference type="PROSITE" id="PS51063">
    <property type="entry name" value="HTH_CRP_2"/>
    <property type="match status" value="1"/>
</dbReference>
<dbReference type="InterPro" id="IPR014710">
    <property type="entry name" value="RmlC-like_jellyroll"/>
</dbReference>
<organism evidence="3 4">
    <name type="scientific">Solirubrobacter pauli</name>
    <dbReference type="NCBI Taxonomy" id="166793"/>
    <lineage>
        <taxon>Bacteria</taxon>
        <taxon>Bacillati</taxon>
        <taxon>Actinomycetota</taxon>
        <taxon>Thermoleophilia</taxon>
        <taxon>Solirubrobacterales</taxon>
        <taxon>Solirubrobacteraceae</taxon>
        <taxon>Solirubrobacter</taxon>
    </lineage>
</organism>
<dbReference type="Proteomes" id="UP000278962">
    <property type="component" value="Unassembled WGS sequence"/>
</dbReference>
<dbReference type="SUPFAM" id="SSF46785">
    <property type="entry name" value="Winged helix' DNA-binding domain"/>
    <property type="match status" value="1"/>
</dbReference>
<sequence>MPDAGNGSVQLLEADPELARGLDPRRVREVSQRLFARSIDVPRGPWSPARALAGGTNPIGLLVLDGLLVREAIVGDHPCAELLGPGDLLRAWEDRDAEVLLPRTVEWSALSQVRLAVIDQALAVRAAQWPEIFASLVERAARRAERLVVMQAIAHLTRVDDRLLALLWCLAERWGRVAPGGVVVSLRLPHRTLAGMVGARRPSVTTALGQLIARGEVERRPDGGWLLLGDPPEARQRPVDDHSSMAFQRHTA</sequence>
<feature type="region of interest" description="Disordered" evidence="1">
    <location>
        <begin position="223"/>
        <end position="252"/>
    </location>
</feature>